<feature type="compositionally biased region" description="Basic and acidic residues" evidence="7">
    <location>
        <begin position="538"/>
        <end position="547"/>
    </location>
</feature>
<dbReference type="InterPro" id="IPR001878">
    <property type="entry name" value="Znf_CCHC"/>
</dbReference>
<evidence type="ECO:0000313" key="11">
    <source>
        <dbReference type="EMBL" id="KAH0564647.1"/>
    </source>
</evidence>
<dbReference type="SMART" id="SM00343">
    <property type="entry name" value="ZnF_C2HC"/>
    <property type="match status" value="1"/>
</dbReference>
<feature type="compositionally biased region" description="Basic and acidic residues" evidence="7">
    <location>
        <begin position="1206"/>
        <end position="1224"/>
    </location>
</feature>
<comment type="subcellular location">
    <subcellularLocation>
        <location evidence="1">Nucleus</location>
    </subcellularLocation>
</comment>
<dbReference type="InterPro" id="IPR001841">
    <property type="entry name" value="Znf_RING"/>
</dbReference>
<feature type="compositionally biased region" description="Low complexity" evidence="7">
    <location>
        <begin position="1785"/>
        <end position="1802"/>
    </location>
</feature>
<feature type="region of interest" description="Disordered" evidence="7">
    <location>
        <begin position="407"/>
        <end position="1224"/>
    </location>
</feature>
<feature type="compositionally biased region" description="Polar residues" evidence="7">
    <location>
        <begin position="1405"/>
        <end position="1423"/>
    </location>
</feature>
<feature type="compositionally biased region" description="Basic and acidic residues" evidence="7">
    <location>
        <begin position="1662"/>
        <end position="1694"/>
    </location>
</feature>
<protein>
    <recommendedName>
        <fullName evidence="13">E3 ubiquitin-protein ligase RBBP6</fullName>
    </recommendedName>
</protein>
<proteinExistence type="predicted"/>
<dbReference type="Pfam" id="PF08783">
    <property type="entry name" value="DWNN"/>
    <property type="match status" value="1"/>
</dbReference>
<dbReference type="CDD" id="cd16620">
    <property type="entry name" value="vRING-HC-C4C4_RBBP6"/>
    <property type="match status" value="1"/>
</dbReference>
<feature type="compositionally biased region" description="Polar residues" evidence="7">
    <location>
        <begin position="1141"/>
        <end position="1152"/>
    </location>
</feature>
<feature type="compositionally biased region" description="Basic and acidic residues" evidence="7">
    <location>
        <begin position="1390"/>
        <end position="1403"/>
    </location>
</feature>
<accession>A0AAV7INI1</accession>
<dbReference type="InterPro" id="IPR036875">
    <property type="entry name" value="Znf_CCHC_sf"/>
</dbReference>
<feature type="compositionally biased region" description="Basic residues" evidence="7">
    <location>
        <begin position="1179"/>
        <end position="1189"/>
    </location>
</feature>
<name>A0AAV7INI1_COTGL</name>
<feature type="compositionally biased region" description="Basic residues" evidence="7">
    <location>
        <begin position="1851"/>
        <end position="1873"/>
    </location>
</feature>
<dbReference type="Gene3D" id="3.10.20.90">
    <property type="entry name" value="Phosphatidylinositol 3-kinase Catalytic Subunit, Chain A, domain 1"/>
    <property type="match status" value="1"/>
</dbReference>
<feature type="compositionally biased region" description="Basic and acidic residues" evidence="7">
    <location>
        <begin position="1547"/>
        <end position="1564"/>
    </location>
</feature>
<evidence type="ECO:0000256" key="5">
    <source>
        <dbReference type="ARBA" id="ARBA00023242"/>
    </source>
</evidence>
<gene>
    <name evidence="11" type="ORF">KQX54_013266</name>
</gene>
<feature type="region of interest" description="Disordered" evidence="7">
    <location>
        <begin position="1251"/>
        <end position="1424"/>
    </location>
</feature>
<feature type="compositionally biased region" description="Low complexity" evidence="7">
    <location>
        <begin position="525"/>
        <end position="536"/>
    </location>
</feature>
<feature type="domain" description="CCHC-type" evidence="9">
    <location>
        <begin position="152"/>
        <end position="167"/>
    </location>
</feature>
<feature type="compositionally biased region" description="Basic and acidic residues" evidence="7">
    <location>
        <begin position="972"/>
        <end position="1137"/>
    </location>
</feature>
<evidence type="ECO:0000256" key="3">
    <source>
        <dbReference type="ARBA" id="ARBA00022771"/>
    </source>
</evidence>
<feature type="compositionally biased region" description="Basic and acidic residues" evidence="7">
    <location>
        <begin position="866"/>
        <end position="882"/>
    </location>
</feature>
<feature type="compositionally biased region" description="Basic and acidic residues" evidence="7">
    <location>
        <begin position="829"/>
        <end position="853"/>
    </location>
</feature>
<evidence type="ECO:0000256" key="1">
    <source>
        <dbReference type="ARBA" id="ARBA00004123"/>
    </source>
</evidence>
<feature type="compositionally biased region" description="Acidic residues" evidence="7">
    <location>
        <begin position="1264"/>
        <end position="1277"/>
    </location>
</feature>
<feature type="compositionally biased region" description="Basic residues" evidence="7">
    <location>
        <begin position="1604"/>
        <end position="1617"/>
    </location>
</feature>
<keyword evidence="3 6" id="KW-0863">Zinc-finger</keyword>
<feature type="compositionally biased region" description="Basic residues" evidence="7">
    <location>
        <begin position="1811"/>
        <end position="1826"/>
    </location>
</feature>
<dbReference type="SUPFAM" id="SSF57850">
    <property type="entry name" value="RING/U-box"/>
    <property type="match status" value="1"/>
</dbReference>
<feature type="compositionally biased region" description="Basic residues" evidence="7">
    <location>
        <begin position="708"/>
        <end position="731"/>
    </location>
</feature>
<dbReference type="GO" id="GO:0006511">
    <property type="term" value="P:ubiquitin-dependent protein catabolic process"/>
    <property type="evidence" value="ECO:0007669"/>
    <property type="project" value="TreeGrafter"/>
</dbReference>
<keyword evidence="2" id="KW-0479">Metal-binding</keyword>
<dbReference type="InterPro" id="IPR013083">
    <property type="entry name" value="Znf_RING/FYVE/PHD"/>
</dbReference>
<feature type="compositionally biased region" description="Acidic residues" evidence="7">
    <location>
        <begin position="1339"/>
        <end position="1350"/>
    </location>
</feature>
<dbReference type="SMART" id="SM00184">
    <property type="entry name" value="RING"/>
    <property type="match status" value="1"/>
</dbReference>
<evidence type="ECO:0000259" key="10">
    <source>
        <dbReference type="PROSITE" id="PS51282"/>
    </source>
</evidence>
<dbReference type="PANTHER" id="PTHR15439">
    <property type="entry name" value="RETINOBLASTOMA-BINDING PROTEIN 6"/>
    <property type="match status" value="1"/>
</dbReference>
<evidence type="ECO:0000259" key="9">
    <source>
        <dbReference type="PROSITE" id="PS50158"/>
    </source>
</evidence>
<feature type="domain" description="RING-type" evidence="8">
    <location>
        <begin position="246"/>
        <end position="286"/>
    </location>
</feature>
<comment type="caution">
    <text evidence="11">The sequence shown here is derived from an EMBL/GenBank/DDBJ whole genome shotgun (WGS) entry which is preliminary data.</text>
</comment>
<feature type="compositionally biased region" description="Basic and acidic residues" evidence="7">
    <location>
        <begin position="438"/>
        <end position="483"/>
    </location>
</feature>
<feature type="compositionally biased region" description="Low complexity" evidence="7">
    <location>
        <begin position="628"/>
        <end position="647"/>
    </location>
</feature>
<feature type="compositionally biased region" description="Low complexity" evidence="7">
    <location>
        <begin position="772"/>
        <end position="792"/>
    </location>
</feature>
<dbReference type="GO" id="GO:0005634">
    <property type="term" value="C:nucleus"/>
    <property type="evidence" value="ECO:0007669"/>
    <property type="project" value="UniProtKB-SubCell"/>
</dbReference>
<dbReference type="Gene3D" id="4.10.60.10">
    <property type="entry name" value="Zinc finger, CCHC-type"/>
    <property type="match status" value="1"/>
</dbReference>
<dbReference type="InterPro" id="IPR014891">
    <property type="entry name" value="DWNN_domain"/>
</dbReference>
<evidence type="ECO:0000256" key="4">
    <source>
        <dbReference type="ARBA" id="ARBA00022833"/>
    </source>
</evidence>
<feature type="compositionally biased region" description="Polar residues" evidence="7">
    <location>
        <begin position="1695"/>
        <end position="1706"/>
    </location>
</feature>
<keyword evidence="5" id="KW-0539">Nucleus</keyword>
<feature type="compositionally biased region" description="Basic and acidic residues" evidence="7">
    <location>
        <begin position="1759"/>
        <end position="1775"/>
    </location>
</feature>
<dbReference type="PANTHER" id="PTHR15439:SF0">
    <property type="entry name" value="CELL DIVISION CYCLE AND APOPTOSIS REGULATOR PROTEIN 1-RELATED"/>
    <property type="match status" value="1"/>
</dbReference>
<organism evidence="11 12">
    <name type="scientific">Cotesia glomerata</name>
    <name type="common">Lepidopteran parasitic wasp</name>
    <name type="synonym">Apanteles glomeratus</name>
    <dbReference type="NCBI Taxonomy" id="32391"/>
    <lineage>
        <taxon>Eukaryota</taxon>
        <taxon>Metazoa</taxon>
        <taxon>Ecdysozoa</taxon>
        <taxon>Arthropoda</taxon>
        <taxon>Hexapoda</taxon>
        <taxon>Insecta</taxon>
        <taxon>Pterygota</taxon>
        <taxon>Neoptera</taxon>
        <taxon>Endopterygota</taxon>
        <taxon>Hymenoptera</taxon>
        <taxon>Apocrita</taxon>
        <taxon>Ichneumonoidea</taxon>
        <taxon>Braconidae</taxon>
        <taxon>Microgastrinae</taxon>
        <taxon>Cotesia</taxon>
    </lineage>
</organism>
<dbReference type="GO" id="GO:0008270">
    <property type="term" value="F:zinc ion binding"/>
    <property type="evidence" value="ECO:0007669"/>
    <property type="project" value="UniProtKB-KW"/>
</dbReference>
<evidence type="ECO:0000256" key="2">
    <source>
        <dbReference type="ARBA" id="ARBA00022723"/>
    </source>
</evidence>
<dbReference type="GO" id="GO:0061630">
    <property type="term" value="F:ubiquitin protein ligase activity"/>
    <property type="evidence" value="ECO:0007669"/>
    <property type="project" value="InterPro"/>
</dbReference>
<dbReference type="SUPFAM" id="SSF57756">
    <property type="entry name" value="Retrovirus zinc finger-like domains"/>
    <property type="match status" value="1"/>
</dbReference>
<feature type="compositionally biased region" description="Pro residues" evidence="7">
    <location>
        <begin position="582"/>
        <end position="607"/>
    </location>
</feature>
<feature type="compositionally biased region" description="Basic and acidic residues" evidence="7">
    <location>
        <begin position="692"/>
        <end position="707"/>
    </location>
</feature>
<feature type="domain" description="DWNN" evidence="10">
    <location>
        <begin position="3"/>
        <end position="76"/>
    </location>
</feature>
<dbReference type="GO" id="GO:0003676">
    <property type="term" value="F:nucleic acid binding"/>
    <property type="evidence" value="ECO:0007669"/>
    <property type="project" value="InterPro"/>
</dbReference>
<feature type="compositionally biased region" description="Basic residues" evidence="7">
    <location>
        <begin position="1632"/>
        <end position="1661"/>
    </location>
</feature>
<keyword evidence="4" id="KW-0862">Zinc</keyword>
<dbReference type="InterPro" id="IPR033489">
    <property type="entry name" value="RBBP6"/>
</dbReference>
<dbReference type="SMART" id="SM01180">
    <property type="entry name" value="DWNN"/>
    <property type="match status" value="1"/>
</dbReference>
<sequence>MSVHYKFKTSLESHIVSFDGLNISVADLKKAIFHQKRFGKNADFDLLITNAETKEDYTDDNILIPKNTSLIVARIPLTVQQKRSWNRSEPQSFVNLKDESNLGHAVDLTRLDGSEEDKIRAMMTQSTQDYDPSNYMKIRGANQSGEVPPKYRCNKCHQPGHWIKNCPLGVNQEPIEIKKSTGIPRSFMVPVEGPSVPGAMMTPTGHYAVPAIDHQAYKEVKKERPPFSNDPEPIVKKPEIPEDLLCNLCKDLLTDAVMIPCCGNSFCDECIRTLLLESEDHQCPDCPEKDISPENLIPSRFLRNAVMNFKNETGYAKQQTYHSIQKNIVPKNTAPVSVVAPPVEEEKVEVSVVSVPVESKEPPQELVPTEPENFLAPQDTYEAPVDPGINDKLIKLDVESESIVHPSIIEEDSEVVPPPPPGTEPLLPIPSVNSSPEKSNDVVADEKKDYNYDYEEDRRPRERRQSFSKDNRERSGDNRRPESVRSITKRRSLSPRQSRRNDYPVHNAPVHQSMNPVKGYQNIPSNNSTQYNTNTQHYDTEIRRPDEDPNSGPVMDHQYPPSTAHQAPLLPYPPGEDRMPSLQPPPPQGYSQPPPVMQQHNAPPPMSDPYMGHRMPMYPHQQGPHYGPPRYSRPQYQQQGYRPSQPRNYNGPPRPMRGMHHRYRGIQPPPPGLGRNIYNGNPPGVIDDPLEAFERMLREKDERDRRLGKGRRRSRSRSRRSYTRSRSRSISRRSPLPPRVSRSRSPPPKRRSTRSPPPLRQRSRTPKRRSRSASVSISRSRSYSRSQSPRSSISRDRERDRERGRERERERERNRDRERDPEFAPSRYRSPDRPRPRFPKDQPSKSRESREKYNSYYNDPPGNEYGFKDRERDIPNNRERSGYRYPPRNQTAHHNIPPLMPHLNTGAHPPQPQRSFGGPSQDRKDYYDSYNRYPGPPNQRLNSPGRKTHHKRIDDVAPPGTEGYYDLPPPGVDRDRSRVSKERDREHTKETETENRDRMPLSDERVRERDDHTREKDDRDRRTFDRNVDQDRSREKDDRNRGTLNRPREERSREIDDRERRDKDKDRDDKYNRDHREDDRQVDKRDYDKERHRDDRDRHRFEDKNRGRDRERKERDYPPEKDSNRDRYERPVIDSKKKFQKSSSPYYPQKSWNETKESSPERSRKKDKDYNDKSDEKKKEKKIKDKKKKKDSEEKEKKKKKKKEKKLTQKELEKSETLKLFDDTDKVATDLNVDQLNLAIKNSDVPNINEFEEKSLMINPEPPEQIEEEEEEEEEEDSLLRQEDTELGVNPPNPNFKPIPELKPEFKNSSIDDHYSDTDDKEIKLTDTDEFSVLPNIEENIDANDNEDEINLLKSPSATEPEETNSEKLLSNKDSSVKKSEFLAPMPELSKWERDESTEKLDDVVTTSSQVSESFGESKSTTEVTRDVLKRAENAIFQKAINAIRPIEIKKISENRKILYQNPEPKVFEPELNRDVNKSLNVTVNIGKNERNVEITESSKKGKIDRSKFKLNESHSPTRLSAKERLGEKIDDEKDKKITLTSVNNDRKVFIDDSKLRSRGKDLSVKNYHSVGSSKNDKERERQIQTPPPLISSKHTNESEETHHHHHHHHHHLLKRKRDQEDSDDKDDKKKHGDKKRKKEHRSRSKSREHKKRKEKKHKKDKFSDRSDRSDKKQKHKESSVKRDKQSLDSEDKSNLTNINLNQEQSPVRKHQQQQPKNPKSISDRKRSVLDEASFEPDYSASDSDSDNEDNNKTSVKKIKTDEQHQQFDLDKEVCVKVTKRRVKSTSSDDNSNTSVSSSTESDSSDDSSYRRRKKKHKKHKKRKLAKKESSSELDSDSDSTQSSSEEEKYKKKSKKSKSKKKQLKKKKKSKHK</sequence>
<dbReference type="GO" id="GO:0016567">
    <property type="term" value="P:protein ubiquitination"/>
    <property type="evidence" value="ECO:0007669"/>
    <property type="project" value="InterPro"/>
</dbReference>
<evidence type="ECO:0008006" key="13">
    <source>
        <dbReference type="Google" id="ProtNLM"/>
    </source>
</evidence>
<evidence type="ECO:0000256" key="7">
    <source>
        <dbReference type="SAM" id="MobiDB-lite"/>
    </source>
</evidence>
<dbReference type="PROSITE" id="PS50158">
    <property type="entry name" value="ZF_CCHC"/>
    <property type="match status" value="1"/>
</dbReference>
<dbReference type="Gene3D" id="3.30.40.10">
    <property type="entry name" value="Zinc/RING finger domain, C3HC4 (zinc finger)"/>
    <property type="match status" value="1"/>
</dbReference>
<feature type="compositionally biased region" description="Basic residues" evidence="7">
    <location>
        <begin position="761"/>
        <end position="771"/>
    </location>
</feature>
<dbReference type="EMBL" id="JAHXZJ010000002">
    <property type="protein sequence ID" value="KAH0564647.1"/>
    <property type="molecule type" value="Genomic_DNA"/>
</dbReference>
<dbReference type="GO" id="GO:0006397">
    <property type="term" value="P:mRNA processing"/>
    <property type="evidence" value="ECO:0007669"/>
    <property type="project" value="InterPro"/>
</dbReference>
<evidence type="ECO:0000313" key="12">
    <source>
        <dbReference type="Proteomes" id="UP000826195"/>
    </source>
</evidence>
<evidence type="ECO:0000259" key="8">
    <source>
        <dbReference type="PROSITE" id="PS50089"/>
    </source>
</evidence>
<feature type="compositionally biased region" description="Basic and acidic residues" evidence="7">
    <location>
        <begin position="1300"/>
        <end position="1327"/>
    </location>
</feature>
<reference evidence="11 12" key="1">
    <citation type="journal article" date="2021" name="J. Hered.">
        <title>A chromosome-level genome assembly of the parasitoid wasp, Cotesia glomerata (Hymenoptera: Braconidae).</title>
        <authorList>
            <person name="Pinto B.J."/>
            <person name="Weis J.J."/>
            <person name="Gamble T."/>
            <person name="Ode P.J."/>
            <person name="Paul R."/>
            <person name="Zaspel J.M."/>
        </authorList>
    </citation>
    <scope>NUCLEOTIDE SEQUENCE [LARGE SCALE GENOMIC DNA]</scope>
    <source>
        <strain evidence="11">CgM1</strain>
    </source>
</reference>
<dbReference type="Proteomes" id="UP000826195">
    <property type="component" value="Unassembled WGS sequence"/>
</dbReference>
<keyword evidence="12" id="KW-1185">Reference proteome</keyword>
<dbReference type="PROSITE" id="PS51282">
    <property type="entry name" value="DWNN"/>
    <property type="match status" value="1"/>
</dbReference>
<feature type="compositionally biased region" description="Basic and acidic residues" evidence="7">
    <location>
        <begin position="1153"/>
        <end position="1178"/>
    </location>
</feature>
<feature type="region of interest" description="Disordered" evidence="7">
    <location>
        <begin position="1547"/>
        <end position="1873"/>
    </location>
</feature>
<evidence type="ECO:0000256" key="6">
    <source>
        <dbReference type="PROSITE-ProRule" id="PRU00047"/>
    </source>
</evidence>
<feature type="compositionally biased region" description="Basic and acidic residues" evidence="7">
    <location>
        <begin position="793"/>
        <end position="822"/>
    </location>
</feature>
<dbReference type="PROSITE" id="PS50089">
    <property type="entry name" value="ZF_RING_2"/>
    <property type="match status" value="1"/>
</dbReference>